<dbReference type="AlphaFoldDB" id="A0A7R9WPL6"/>
<organism evidence="4">
    <name type="scientific">Craspedostauros australis</name>
    <dbReference type="NCBI Taxonomy" id="1486917"/>
    <lineage>
        <taxon>Eukaryota</taxon>
        <taxon>Sar</taxon>
        <taxon>Stramenopiles</taxon>
        <taxon>Ochrophyta</taxon>
        <taxon>Bacillariophyta</taxon>
        <taxon>Bacillariophyceae</taxon>
        <taxon>Bacillariophycidae</taxon>
        <taxon>Naviculales</taxon>
        <taxon>Naviculaceae</taxon>
        <taxon>Craspedostauros</taxon>
    </lineage>
</organism>
<dbReference type="PANTHER" id="PTHR11347">
    <property type="entry name" value="CYCLIC NUCLEOTIDE PHOSPHODIESTERASE"/>
    <property type="match status" value="1"/>
</dbReference>
<dbReference type="Gene3D" id="1.10.1300.10">
    <property type="entry name" value="3'5'-cyclic nucleotide phosphodiesterase, catalytic domain"/>
    <property type="match status" value="1"/>
</dbReference>
<evidence type="ECO:0000313" key="4">
    <source>
        <dbReference type="EMBL" id="CAD8330870.1"/>
    </source>
</evidence>
<dbReference type="InterPro" id="IPR036971">
    <property type="entry name" value="PDEase_catalytic_dom_sf"/>
</dbReference>
<feature type="domain" description="PDEase" evidence="3">
    <location>
        <begin position="27"/>
        <end position="302"/>
    </location>
</feature>
<name>A0A7R9WPL6_9STRA</name>
<keyword evidence="1" id="KW-0479">Metal-binding</keyword>
<keyword evidence="2" id="KW-0378">Hydrolase</keyword>
<sequence length="387" mass="43623">MIDAAVVKQLRLYVEQIAYAHKSTNPFHNFVRSCSVSMGASKFLSKILDQPAETLNDRVCLTNPLTQFGVIFATLVYGIAHPGVPNSVLVKENHHLASKYDYKDIAKKHALDVAWEMLLEDTFDDLRNVLFATPADMTKLRQIVTVCIMSTDIYNDKLKEARDHQWDTAGPSKKEVFQDQHGNFECRPNARTLDSANDGGCNDDVNGGVGDSNVVKKRGDSVDGLLHVMIPELRANLMMEQIMQASNILHTMQHWHVYQKWNRRLFEEMYLAYEMGRDPVDPSTGWYEAELTFFDEYVIPLAREMDKYQVFGVAGGECLSYATKNRKEWAVKGMDMVRTYVQEITNEDQVVGGATGARVETTANASQDIIHDDGEFDEGASTCTQEA</sequence>
<dbReference type="EMBL" id="HBEF01004811">
    <property type="protein sequence ID" value="CAD8330870.1"/>
    <property type="molecule type" value="Transcribed_RNA"/>
</dbReference>
<gene>
    <name evidence="4" type="ORF">CAUS1442_LOCUS2969</name>
</gene>
<dbReference type="SUPFAM" id="SSF109604">
    <property type="entry name" value="HD-domain/PDEase-like"/>
    <property type="match status" value="1"/>
</dbReference>
<proteinExistence type="predicted"/>
<dbReference type="GO" id="GO:0046872">
    <property type="term" value="F:metal ion binding"/>
    <property type="evidence" value="ECO:0007669"/>
    <property type="project" value="UniProtKB-KW"/>
</dbReference>
<evidence type="ECO:0000259" key="3">
    <source>
        <dbReference type="Pfam" id="PF00233"/>
    </source>
</evidence>
<reference evidence="4" key="1">
    <citation type="submission" date="2021-01" db="EMBL/GenBank/DDBJ databases">
        <authorList>
            <person name="Corre E."/>
            <person name="Pelletier E."/>
            <person name="Niang G."/>
            <person name="Scheremetjew M."/>
            <person name="Finn R."/>
            <person name="Kale V."/>
            <person name="Holt S."/>
            <person name="Cochrane G."/>
            <person name="Meng A."/>
            <person name="Brown T."/>
            <person name="Cohen L."/>
        </authorList>
    </citation>
    <scope>NUCLEOTIDE SEQUENCE</scope>
    <source>
        <strain evidence="4">CCMP3328</strain>
    </source>
</reference>
<evidence type="ECO:0000256" key="2">
    <source>
        <dbReference type="ARBA" id="ARBA00022801"/>
    </source>
</evidence>
<accession>A0A7R9WPL6</accession>
<dbReference type="Pfam" id="PF00233">
    <property type="entry name" value="PDEase_I"/>
    <property type="match status" value="1"/>
</dbReference>
<evidence type="ECO:0000256" key="1">
    <source>
        <dbReference type="ARBA" id="ARBA00022723"/>
    </source>
</evidence>
<protein>
    <recommendedName>
        <fullName evidence="3">PDEase domain-containing protein</fullName>
    </recommendedName>
</protein>
<dbReference type="GO" id="GO:0007165">
    <property type="term" value="P:signal transduction"/>
    <property type="evidence" value="ECO:0007669"/>
    <property type="project" value="InterPro"/>
</dbReference>
<dbReference type="GO" id="GO:0004114">
    <property type="term" value="F:3',5'-cyclic-nucleotide phosphodiesterase activity"/>
    <property type="evidence" value="ECO:0007669"/>
    <property type="project" value="InterPro"/>
</dbReference>
<dbReference type="InterPro" id="IPR002073">
    <property type="entry name" value="PDEase_catalytic_dom"/>
</dbReference>